<accession>A0ABT5AK06</accession>
<organism evidence="1 2">
    <name type="scientific">Dolichospermum planctonicum CS-1226</name>
    <dbReference type="NCBI Taxonomy" id="3021751"/>
    <lineage>
        <taxon>Bacteria</taxon>
        <taxon>Bacillati</taxon>
        <taxon>Cyanobacteriota</taxon>
        <taxon>Cyanophyceae</taxon>
        <taxon>Nostocales</taxon>
        <taxon>Aphanizomenonaceae</taxon>
        <taxon>Dolichospermum</taxon>
        <taxon>Dolichospermum planctonicum</taxon>
    </lineage>
</organism>
<proteinExistence type="predicted"/>
<protein>
    <recommendedName>
        <fullName evidence="3">Transposase</fullName>
    </recommendedName>
</protein>
<feature type="non-terminal residue" evidence="1">
    <location>
        <position position="1"/>
    </location>
</feature>
<dbReference type="EMBL" id="JAQMUC010000095">
    <property type="protein sequence ID" value="MDB9537642.1"/>
    <property type="molecule type" value="Genomic_DNA"/>
</dbReference>
<evidence type="ECO:0000313" key="2">
    <source>
        <dbReference type="Proteomes" id="UP001211249"/>
    </source>
</evidence>
<evidence type="ECO:0000313" key="1">
    <source>
        <dbReference type="EMBL" id="MDB9537642.1"/>
    </source>
</evidence>
<gene>
    <name evidence="1" type="ORF">PN451_17700</name>
</gene>
<sequence length="65" mass="7558">HFRHFCGFVGLRCRLTQPTNSIINTKETQHFRHFCGFVGLRCRLTQPTNSIINTEVGYLVHELVI</sequence>
<evidence type="ECO:0008006" key="3">
    <source>
        <dbReference type="Google" id="ProtNLM"/>
    </source>
</evidence>
<name>A0ABT5AK06_9CYAN</name>
<keyword evidence="2" id="KW-1185">Reference proteome</keyword>
<dbReference type="Proteomes" id="UP001211249">
    <property type="component" value="Unassembled WGS sequence"/>
</dbReference>
<reference evidence="1 2" key="1">
    <citation type="submission" date="2023-01" db="EMBL/GenBank/DDBJ databases">
        <title>Genomes from the Australian National Cyanobacteria Reference Collection.</title>
        <authorList>
            <person name="Willis A."/>
            <person name="Lee E.M.F."/>
        </authorList>
    </citation>
    <scope>NUCLEOTIDE SEQUENCE [LARGE SCALE GENOMIC DNA]</scope>
    <source>
        <strain evidence="1 2">CS-1226</strain>
    </source>
</reference>
<dbReference type="RefSeq" id="WP_271797289.1">
    <property type="nucleotide sequence ID" value="NZ_JAQMUC010000095.1"/>
</dbReference>
<comment type="caution">
    <text evidence="1">The sequence shown here is derived from an EMBL/GenBank/DDBJ whole genome shotgun (WGS) entry which is preliminary data.</text>
</comment>